<comment type="caution">
    <text evidence="2">The sequence shown here is derived from an EMBL/GenBank/DDBJ whole genome shotgun (WGS) entry which is preliminary data.</text>
</comment>
<dbReference type="AlphaFoldDB" id="A0A5Q6RY28"/>
<accession>A0A5Q6RY28</accession>
<evidence type="ECO:0000313" key="3">
    <source>
        <dbReference type="Proteomes" id="UP000307768"/>
    </source>
</evidence>
<protein>
    <submittedName>
        <fullName evidence="2">Uncharacterized protein</fullName>
    </submittedName>
</protein>
<dbReference type="Proteomes" id="UP000307768">
    <property type="component" value="Unassembled WGS sequence"/>
</dbReference>
<evidence type="ECO:0000313" key="2">
    <source>
        <dbReference type="EMBL" id="KAA1422834.1"/>
    </source>
</evidence>
<evidence type="ECO:0000256" key="1">
    <source>
        <dbReference type="SAM" id="MobiDB-lite"/>
    </source>
</evidence>
<dbReference type="EMBL" id="VDFQ02000003">
    <property type="protein sequence ID" value="KAA1422834.1"/>
    <property type="molecule type" value="Genomic_DNA"/>
</dbReference>
<proteinExistence type="predicted"/>
<dbReference type="RefSeq" id="WP_149769784.1">
    <property type="nucleotide sequence ID" value="NZ_VDFQ02000003.1"/>
</dbReference>
<dbReference type="OrthoDB" id="3700244at2"/>
<feature type="region of interest" description="Disordered" evidence="1">
    <location>
        <begin position="1"/>
        <end position="73"/>
    </location>
</feature>
<organism evidence="2 3">
    <name type="scientific">Mumia zhuanghuii</name>
    <dbReference type="NCBI Taxonomy" id="2585211"/>
    <lineage>
        <taxon>Bacteria</taxon>
        <taxon>Bacillati</taxon>
        <taxon>Actinomycetota</taxon>
        <taxon>Actinomycetes</taxon>
        <taxon>Propionibacteriales</taxon>
        <taxon>Nocardioidaceae</taxon>
        <taxon>Mumia</taxon>
    </lineage>
</organism>
<sequence>MPDGETPDEETPDATPTAVRTPEEERRRRLRAARLLGEVVPATTRDETAEGWGERDASRDEDLRRDVPPHHGG</sequence>
<feature type="compositionally biased region" description="Acidic residues" evidence="1">
    <location>
        <begin position="1"/>
        <end position="12"/>
    </location>
</feature>
<reference evidence="2 3" key="1">
    <citation type="submission" date="2019-09" db="EMBL/GenBank/DDBJ databases">
        <title>Mumia zhuanghuii sp. nov. isolated from the intestinal contents of plateau pika (Ochotona curzoniae) in the Qinghai-Tibet plateau of China.</title>
        <authorList>
            <person name="Tian Z."/>
        </authorList>
    </citation>
    <scope>NUCLEOTIDE SEQUENCE [LARGE SCALE GENOMIC DNA]</scope>
    <source>
        <strain evidence="3">350</strain>
    </source>
</reference>
<name>A0A5Q6RY28_9ACTN</name>
<gene>
    <name evidence="2" type="ORF">FE697_011825</name>
</gene>
<feature type="compositionally biased region" description="Basic and acidic residues" evidence="1">
    <location>
        <begin position="44"/>
        <end position="73"/>
    </location>
</feature>